<sequence length="179" mass="20259">MVGTWLCQTDATIGNFQEGIMKQRFKRLFPEVSNGWQTLSGYQRFERLVSMVLTLAIGGAVLVAMYYLVIHVVQLLFIQSRDPFDYRVFQALFDMILTVLIAMEFNNSIIRTMTSGKGFIHVEIVVLIAIMALVRKFMVLDMEVIDPWQIGALSLAVLALGGCYWLVRHGNSMKDAADD</sequence>
<keyword evidence="5 6" id="KW-0472">Membrane</keyword>
<protein>
    <recommendedName>
        <fullName evidence="9">Protein PsiE</fullName>
    </recommendedName>
</protein>
<dbReference type="InterPro" id="IPR020948">
    <property type="entry name" value="P_starv_induced_PsiE-like"/>
</dbReference>
<accession>A0A455UQQ6</accession>
<dbReference type="AlphaFoldDB" id="A0A455UQQ6"/>
<name>A0A455UQQ6_9GAMM</name>
<keyword evidence="2" id="KW-1003">Cell membrane</keyword>
<evidence type="ECO:0008006" key="9">
    <source>
        <dbReference type="Google" id="ProtNLM"/>
    </source>
</evidence>
<evidence type="ECO:0000313" key="8">
    <source>
        <dbReference type="Proteomes" id="UP000320231"/>
    </source>
</evidence>
<evidence type="ECO:0000256" key="3">
    <source>
        <dbReference type="ARBA" id="ARBA00022692"/>
    </source>
</evidence>
<feature type="transmembrane region" description="Helical" evidence="6">
    <location>
        <begin position="150"/>
        <end position="167"/>
    </location>
</feature>
<evidence type="ECO:0000256" key="1">
    <source>
        <dbReference type="ARBA" id="ARBA00004651"/>
    </source>
</evidence>
<keyword evidence="3 6" id="KW-0812">Transmembrane</keyword>
<evidence type="ECO:0000256" key="5">
    <source>
        <dbReference type="ARBA" id="ARBA00023136"/>
    </source>
</evidence>
<evidence type="ECO:0000256" key="4">
    <source>
        <dbReference type="ARBA" id="ARBA00022989"/>
    </source>
</evidence>
<dbReference type="Proteomes" id="UP000320231">
    <property type="component" value="Chromosome"/>
</dbReference>
<evidence type="ECO:0000256" key="6">
    <source>
        <dbReference type="SAM" id="Phobius"/>
    </source>
</evidence>
<feature type="transmembrane region" description="Helical" evidence="6">
    <location>
        <begin position="88"/>
        <end position="106"/>
    </location>
</feature>
<dbReference type="EMBL" id="AP019514">
    <property type="protein sequence ID" value="BBI65264.1"/>
    <property type="molecule type" value="Genomic_DNA"/>
</dbReference>
<dbReference type="Pfam" id="PF06146">
    <property type="entry name" value="PsiE"/>
    <property type="match status" value="1"/>
</dbReference>
<feature type="transmembrane region" description="Helical" evidence="6">
    <location>
        <begin position="48"/>
        <end position="68"/>
    </location>
</feature>
<dbReference type="KEGG" id="hsr:HSBAA_65700"/>
<proteinExistence type="predicted"/>
<evidence type="ECO:0000313" key="7">
    <source>
        <dbReference type="EMBL" id="BBI65264.1"/>
    </source>
</evidence>
<feature type="transmembrane region" description="Helical" evidence="6">
    <location>
        <begin position="118"/>
        <end position="138"/>
    </location>
</feature>
<gene>
    <name evidence="7" type="ORF">HSBAA_65700</name>
</gene>
<comment type="subcellular location">
    <subcellularLocation>
        <location evidence="1">Cell membrane</location>
        <topology evidence="1">Multi-pass membrane protein</topology>
    </subcellularLocation>
</comment>
<organism evidence="7 8">
    <name type="scientific">Vreelandella sulfidaeris</name>
    <dbReference type="NCBI Taxonomy" id="115553"/>
    <lineage>
        <taxon>Bacteria</taxon>
        <taxon>Pseudomonadati</taxon>
        <taxon>Pseudomonadota</taxon>
        <taxon>Gammaproteobacteria</taxon>
        <taxon>Oceanospirillales</taxon>
        <taxon>Halomonadaceae</taxon>
        <taxon>Vreelandella</taxon>
    </lineage>
</organism>
<reference evidence="7 8" key="1">
    <citation type="journal article" date="2019" name="Microbiol. Resour. Announc.">
        <title>Complete Genome Sequence of Halomonas sulfidaeris Strain Esulfide1 Isolated from a Metal Sulfide Rock at a Depth of 2,200 Meters, Obtained Using Nanopore Sequencing.</title>
        <authorList>
            <person name="Saito M."/>
            <person name="Nishigata A."/>
            <person name="Galipon J."/>
            <person name="Arakawa K."/>
        </authorList>
    </citation>
    <scope>NUCLEOTIDE SEQUENCE [LARGE SCALE GENOMIC DNA]</scope>
    <source>
        <strain evidence="7 8">ATCC BAA-803</strain>
    </source>
</reference>
<dbReference type="GO" id="GO:0005886">
    <property type="term" value="C:plasma membrane"/>
    <property type="evidence" value="ECO:0007669"/>
    <property type="project" value="UniProtKB-SubCell"/>
</dbReference>
<evidence type="ECO:0000256" key="2">
    <source>
        <dbReference type="ARBA" id="ARBA00022475"/>
    </source>
</evidence>
<keyword evidence="4 6" id="KW-1133">Transmembrane helix</keyword>